<sequence>TNLVKNINCRLSTDEHKAIKNNEYETLAHSLGVSENKAKQIAQTVKQVKEVHQQACTRTINHSNALAMAS</sequence>
<name>A0A2N9Y8A8_9HYPH</name>
<evidence type="ECO:0000313" key="2">
    <source>
        <dbReference type="Proteomes" id="UP000230791"/>
    </source>
</evidence>
<accession>A0A2N9Y8A8</accession>
<protein>
    <submittedName>
        <fullName evidence="1">Uncharacterized protein</fullName>
    </submittedName>
</protein>
<proteinExistence type="predicted"/>
<dbReference type="EMBL" id="NJPP01000058">
    <property type="protein sequence ID" value="PIT67941.1"/>
    <property type="molecule type" value="Genomic_DNA"/>
</dbReference>
<organism evidence="1 2">
    <name type="scientific">Bartonella tribocorum</name>
    <dbReference type="NCBI Taxonomy" id="85701"/>
    <lineage>
        <taxon>Bacteria</taxon>
        <taxon>Pseudomonadati</taxon>
        <taxon>Pseudomonadota</taxon>
        <taxon>Alphaproteobacteria</taxon>
        <taxon>Hyphomicrobiales</taxon>
        <taxon>Bartonellaceae</taxon>
        <taxon>Bartonella</taxon>
    </lineage>
</organism>
<comment type="caution">
    <text evidence="1">The sequence shown here is derived from an EMBL/GenBank/DDBJ whole genome shotgun (WGS) entry which is preliminary data.</text>
</comment>
<dbReference type="AlphaFoldDB" id="A0A2N9Y8A8"/>
<feature type="non-terminal residue" evidence="1">
    <location>
        <position position="1"/>
    </location>
</feature>
<dbReference type="Proteomes" id="UP000230791">
    <property type="component" value="Unassembled WGS sequence"/>
</dbReference>
<reference evidence="1 2" key="1">
    <citation type="submission" date="2017-06" db="EMBL/GenBank/DDBJ databases">
        <title>Draft genome of Bartonella tribocorum C635.</title>
        <authorList>
            <person name="Hadjadj L."/>
            <person name="Jiyipong T."/>
            <person name="Diene S.M."/>
            <person name="Morand S."/>
            <person name="Rolain J.-M."/>
        </authorList>
    </citation>
    <scope>NUCLEOTIDE SEQUENCE [LARGE SCALE GENOMIC DNA]</scope>
    <source>
        <strain evidence="1 2">C635</strain>
    </source>
</reference>
<gene>
    <name evidence="1" type="ORF">CEV08_08980</name>
</gene>
<evidence type="ECO:0000313" key="1">
    <source>
        <dbReference type="EMBL" id="PIT67941.1"/>
    </source>
</evidence>